<proteinExistence type="predicted"/>
<sequence length="263" mass="28878">MLRALPTRRNGDGLTVLDGLPEKHIRAILNVLARCSGITDPEEFRTNVVDGISTNFGIRDVTFFSGRSFDDAFSDPDPILTGAASHLLDEYQSRWRDKDIFATSAARQVLMRNGYVQLADFTTLPAPQHSYVVDYLLPHGMTVASAIHLKTKTGDALVGLFDSDRELDRDETIAVRFLGAQLQAHAAAVPFGEEDTTLSALLSPRQLEVAKLVVEGLSNAEIARVMSLTEQSVKKYMSRIFAATGCANRAALTTRVLIEFGRH</sequence>
<keyword evidence="3" id="KW-0804">Transcription</keyword>
<dbReference type="InterPro" id="IPR016032">
    <property type="entry name" value="Sig_transdc_resp-reg_C-effctor"/>
</dbReference>
<name>A0ABP7NVE0_9ACTN</name>
<dbReference type="Gene3D" id="1.10.10.10">
    <property type="entry name" value="Winged helix-like DNA-binding domain superfamily/Winged helix DNA-binding domain"/>
    <property type="match status" value="1"/>
</dbReference>
<dbReference type="SMART" id="SM00421">
    <property type="entry name" value="HTH_LUXR"/>
    <property type="match status" value="1"/>
</dbReference>
<dbReference type="PANTHER" id="PTHR44688:SF16">
    <property type="entry name" value="DNA-BINDING TRANSCRIPTIONAL ACTIVATOR DEVR_DOSR"/>
    <property type="match status" value="1"/>
</dbReference>
<evidence type="ECO:0000256" key="3">
    <source>
        <dbReference type="ARBA" id="ARBA00023163"/>
    </source>
</evidence>
<protein>
    <recommendedName>
        <fullName evidence="4">HTH luxR-type domain-containing protein</fullName>
    </recommendedName>
</protein>
<dbReference type="Pfam" id="PF00196">
    <property type="entry name" value="GerE"/>
    <property type="match status" value="1"/>
</dbReference>
<evidence type="ECO:0000256" key="2">
    <source>
        <dbReference type="ARBA" id="ARBA00023125"/>
    </source>
</evidence>
<accession>A0ABP7NVE0</accession>
<keyword evidence="2" id="KW-0238">DNA-binding</keyword>
<organism evidence="5 6">
    <name type="scientific">Gordonia caeni</name>
    <dbReference type="NCBI Taxonomy" id="1007097"/>
    <lineage>
        <taxon>Bacteria</taxon>
        <taxon>Bacillati</taxon>
        <taxon>Actinomycetota</taxon>
        <taxon>Actinomycetes</taxon>
        <taxon>Mycobacteriales</taxon>
        <taxon>Gordoniaceae</taxon>
        <taxon>Gordonia</taxon>
    </lineage>
</organism>
<dbReference type="EMBL" id="BAAAZW010000003">
    <property type="protein sequence ID" value="GAA3954726.1"/>
    <property type="molecule type" value="Genomic_DNA"/>
</dbReference>
<dbReference type="InterPro" id="IPR000792">
    <property type="entry name" value="Tscrpt_reg_LuxR_C"/>
</dbReference>
<keyword evidence="6" id="KW-1185">Reference proteome</keyword>
<evidence type="ECO:0000256" key="1">
    <source>
        <dbReference type="ARBA" id="ARBA00023015"/>
    </source>
</evidence>
<evidence type="ECO:0000313" key="6">
    <source>
        <dbReference type="Proteomes" id="UP001418444"/>
    </source>
</evidence>
<dbReference type="PANTHER" id="PTHR44688">
    <property type="entry name" value="DNA-BINDING TRANSCRIPTIONAL ACTIVATOR DEVR_DOSR"/>
    <property type="match status" value="1"/>
</dbReference>
<dbReference type="Proteomes" id="UP001418444">
    <property type="component" value="Unassembled WGS sequence"/>
</dbReference>
<evidence type="ECO:0000313" key="5">
    <source>
        <dbReference type="EMBL" id="GAA3954726.1"/>
    </source>
</evidence>
<reference evidence="6" key="1">
    <citation type="journal article" date="2019" name="Int. J. Syst. Evol. Microbiol.">
        <title>The Global Catalogue of Microorganisms (GCM) 10K type strain sequencing project: providing services to taxonomists for standard genome sequencing and annotation.</title>
        <authorList>
            <consortium name="The Broad Institute Genomics Platform"/>
            <consortium name="The Broad Institute Genome Sequencing Center for Infectious Disease"/>
            <person name="Wu L."/>
            <person name="Ma J."/>
        </authorList>
    </citation>
    <scope>NUCLEOTIDE SEQUENCE [LARGE SCALE GENOMIC DNA]</scope>
    <source>
        <strain evidence="6">JCM 16923</strain>
    </source>
</reference>
<evidence type="ECO:0000259" key="4">
    <source>
        <dbReference type="PROSITE" id="PS50043"/>
    </source>
</evidence>
<feature type="domain" description="HTH luxR-type" evidence="4">
    <location>
        <begin position="195"/>
        <end position="260"/>
    </location>
</feature>
<dbReference type="RefSeq" id="WP_344781557.1">
    <property type="nucleotide sequence ID" value="NZ_BAAAZW010000003.1"/>
</dbReference>
<gene>
    <name evidence="5" type="ORF">GCM10022231_11500</name>
</gene>
<keyword evidence="1" id="KW-0805">Transcription regulation</keyword>
<comment type="caution">
    <text evidence="5">The sequence shown here is derived from an EMBL/GenBank/DDBJ whole genome shotgun (WGS) entry which is preliminary data.</text>
</comment>
<dbReference type="CDD" id="cd06170">
    <property type="entry name" value="LuxR_C_like"/>
    <property type="match status" value="1"/>
</dbReference>
<dbReference type="InterPro" id="IPR036388">
    <property type="entry name" value="WH-like_DNA-bd_sf"/>
</dbReference>
<dbReference type="PROSITE" id="PS50043">
    <property type="entry name" value="HTH_LUXR_2"/>
    <property type="match status" value="1"/>
</dbReference>
<dbReference type="SUPFAM" id="SSF46894">
    <property type="entry name" value="C-terminal effector domain of the bipartite response regulators"/>
    <property type="match status" value="1"/>
</dbReference>
<dbReference type="PRINTS" id="PR00038">
    <property type="entry name" value="HTHLUXR"/>
</dbReference>